<proteinExistence type="predicted"/>
<dbReference type="GO" id="GO:0046983">
    <property type="term" value="F:protein dimerization activity"/>
    <property type="evidence" value="ECO:0007669"/>
    <property type="project" value="InterPro"/>
</dbReference>
<dbReference type="GO" id="GO:0000981">
    <property type="term" value="F:DNA-binding transcription factor activity, RNA polymerase II-specific"/>
    <property type="evidence" value="ECO:0007669"/>
    <property type="project" value="InterPro"/>
</dbReference>
<dbReference type="InterPro" id="IPR036638">
    <property type="entry name" value="HLH_DNA-bd_sf"/>
</dbReference>
<sequence length="127" mass="14437">KSQGSQVVLNFPPSMSTDQEGDLLRVAGGCFNSTYALSKNGENARPEGAVNLQHLSQEEKQWRWRTTQNYHSAHATRDRSRLEAFNMAYGELRQLLPTLPPNKKLSKIEVLRLAICYISYLNHVLHV</sequence>
<evidence type="ECO:0000256" key="2">
    <source>
        <dbReference type="ARBA" id="ARBA00023125"/>
    </source>
</evidence>
<keyword evidence="2" id="KW-0238">DNA-binding</keyword>
<dbReference type="PROSITE" id="PS50888">
    <property type="entry name" value="BHLH"/>
    <property type="match status" value="1"/>
</dbReference>
<keyword evidence="1" id="KW-0805">Transcription regulation</keyword>
<dbReference type="Gene3D" id="4.10.280.10">
    <property type="entry name" value="Helix-loop-helix DNA-binding domain"/>
    <property type="match status" value="1"/>
</dbReference>
<dbReference type="Proteomes" id="UP000694393">
    <property type="component" value="Unplaced"/>
</dbReference>
<name>A0A8C8S2Q1_9SAUR</name>
<evidence type="ECO:0000313" key="6">
    <source>
        <dbReference type="Proteomes" id="UP000694393"/>
    </source>
</evidence>
<reference evidence="5" key="1">
    <citation type="submission" date="2025-08" db="UniProtKB">
        <authorList>
            <consortium name="Ensembl"/>
        </authorList>
    </citation>
    <scope>IDENTIFICATION</scope>
</reference>
<keyword evidence="6" id="KW-1185">Reference proteome</keyword>
<dbReference type="GO" id="GO:0000978">
    <property type="term" value="F:RNA polymerase II cis-regulatory region sequence-specific DNA binding"/>
    <property type="evidence" value="ECO:0007669"/>
    <property type="project" value="TreeGrafter"/>
</dbReference>
<dbReference type="Ensembl" id="ENSPCET00000014917.1">
    <property type="protein sequence ID" value="ENSPCEP00000014394.1"/>
    <property type="gene ID" value="ENSPCEG00000011411.1"/>
</dbReference>
<dbReference type="PANTHER" id="PTHR13864:SF10">
    <property type="entry name" value="HELIX-LOOP-HELIX PROTEIN 2"/>
    <property type="match status" value="1"/>
</dbReference>
<dbReference type="InterPro" id="IPR011598">
    <property type="entry name" value="bHLH_dom"/>
</dbReference>
<organism evidence="5 6">
    <name type="scientific">Pelusios castaneus</name>
    <name type="common">West African mud turtle</name>
    <dbReference type="NCBI Taxonomy" id="367368"/>
    <lineage>
        <taxon>Eukaryota</taxon>
        <taxon>Metazoa</taxon>
        <taxon>Chordata</taxon>
        <taxon>Craniata</taxon>
        <taxon>Vertebrata</taxon>
        <taxon>Euteleostomi</taxon>
        <taxon>Archelosauria</taxon>
        <taxon>Testudinata</taxon>
        <taxon>Testudines</taxon>
        <taxon>Pleurodira</taxon>
        <taxon>Pelomedusidae</taxon>
        <taxon>Pelusios</taxon>
    </lineage>
</organism>
<dbReference type="AlphaFoldDB" id="A0A8C8S2Q1"/>
<reference evidence="5" key="2">
    <citation type="submission" date="2025-09" db="UniProtKB">
        <authorList>
            <consortium name="Ensembl"/>
        </authorList>
    </citation>
    <scope>IDENTIFICATION</scope>
</reference>
<feature type="domain" description="BHLH" evidence="4">
    <location>
        <begin position="69"/>
        <end position="121"/>
    </location>
</feature>
<dbReference type="PANTHER" id="PTHR13864">
    <property type="entry name" value="T-CELL ACUTE LYMPHOCYTIC LEUKEMIA/STEM CELL LEUKEMIA-RELATED"/>
    <property type="match status" value="1"/>
</dbReference>
<dbReference type="SMART" id="SM00353">
    <property type="entry name" value="HLH"/>
    <property type="match status" value="1"/>
</dbReference>
<keyword evidence="3" id="KW-0804">Transcription</keyword>
<evidence type="ECO:0000256" key="1">
    <source>
        <dbReference type="ARBA" id="ARBA00023015"/>
    </source>
</evidence>
<evidence type="ECO:0000259" key="4">
    <source>
        <dbReference type="PROSITE" id="PS50888"/>
    </source>
</evidence>
<evidence type="ECO:0000313" key="5">
    <source>
        <dbReference type="Ensembl" id="ENSPCEP00000014394.1"/>
    </source>
</evidence>
<dbReference type="Pfam" id="PF00010">
    <property type="entry name" value="HLH"/>
    <property type="match status" value="1"/>
</dbReference>
<dbReference type="SUPFAM" id="SSF47459">
    <property type="entry name" value="HLH, helix-loop-helix DNA-binding domain"/>
    <property type="match status" value="1"/>
</dbReference>
<protein>
    <recommendedName>
        <fullName evidence="4">BHLH domain-containing protein</fullName>
    </recommendedName>
</protein>
<dbReference type="InterPro" id="IPR040238">
    <property type="entry name" value="TAL-like"/>
</dbReference>
<evidence type="ECO:0000256" key="3">
    <source>
        <dbReference type="ARBA" id="ARBA00023163"/>
    </source>
</evidence>
<accession>A0A8C8S2Q1</accession>